<feature type="non-terminal residue" evidence="2">
    <location>
        <position position="1"/>
    </location>
</feature>
<dbReference type="PANTHER" id="PTHR33064:SF37">
    <property type="entry name" value="RIBONUCLEASE H"/>
    <property type="match status" value="1"/>
</dbReference>
<dbReference type="AlphaFoldDB" id="A0AAD5FFJ8"/>
<dbReference type="InterPro" id="IPR043502">
    <property type="entry name" value="DNA/RNA_pol_sf"/>
</dbReference>
<evidence type="ECO:0000259" key="1">
    <source>
        <dbReference type="Pfam" id="PF17919"/>
    </source>
</evidence>
<protein>
    <recommendedName>
        <fullName evidence="1">Reverse transcriptase/retrotransposon-derived protein RNase H-like domain-containing protein</fullName>
    </recommendedName>
</protein>
<dbReference type="Gene3D" id="3.30.70.270">
    <property type="match status" value="2"/>
</dbReference>
<dbReference type="InterPro" id="IPR051320">
    <property type="entry name" value="Viral_Replic_Matur_Polypro"/>
</dbReference>
<evidence type="ECO:0000313" key="3">
    <source>
        <dbReference type="Proteomes" id="UP001205998"/>
    </source>
</evidence>
<sequence>TFEEHLERLEVVFSRLREHGLKLKPQKCSLLRKEVQYLGHVVSAEGIHTDPEKISRVKDWKRPLNVKEVLAFVGFAGYYRRFIEGYATLVAPLYRLTSGDSKKKKRGSKRACGPEKPFEWSDECEKAFEALKGRLTTAPILGYPDYSLPFVLQTDASGEGLGAVLAQVQD</sequence>
<organism evidence="2 3">
    <name type="scientific">Silurus asotus</name>
    <name type="common">Amur catfish</name>
    <name type="synonym">Parasilurus asotus</name>
    <dbReference type="NCBI Taxonomy" id="30991"/>
    <lineage>
        <taxon>Eukaryota</taxon>
        <taxon>Metazoa</taxon>
        <taxon>Chordata</taxon>
        <taxon>Craniata</taxon>
        <taxon>Vertebrata</taxon>
        <taxon>Euteleostomi</taxon>
        <taxon>Actinopterygii</taxon>
        <taxon>Neopterygii</taxon>
        <taxon>Teleostei</taxon>
        <taxon>Ostariophysi</taxon>
        <taxon>Siluriformes</taxon>
        <taxon>Siluridae</taxon>
        <taxon>Silurus</taxon>
    </lineage>
</organism>
<keyword evidence="3" id="KW-1185">Reference proteome</keyword>
<dbReference type="SUPFAM" id="SSF56672">
    <property type="entry name" value="DNA/RNA polymerases"/>
    <property type="match status" value="1"/>
</dbReference>
<reference evidence="2" key="1">
    <citation type="submission" date="2018-07" db="EMBL/GenBank/DDBJ databases">
        <title>Comparative genomics of catfishes provides insights into carnivory and benthic adaptation.</title>
        <authorList>
            <person name="Zhang Y."/>
            <person name="Wang D."/>
            <person name="Peng Z."/>
            <person name="Zheng S."/>
            <person name="Shao F."/>
            <person name="Tao W."/>
        </authorList>
    </citation>
    <scope>NUCLEOTIDE SEQUENCE</scope>
    <source>
        <strain evidence="2">Chongqing</strain>
    </source>
</reference>
<gene>
    <name evidence="2" type="ORF">C0J50_8879</name>
</gene>
<accession>A0AAD5FFJ8</accession>
<dbReference type="InterPro" id="IPR043128">
    <property type="entry name" value="Rev_trsase/Diguanyl_cyclase"/>
</dbReference>
<dbReference type="InterPro" id="IPR041577">
    <property type="entry name" value="RT_RNaseH_2"/>
</dbReference>
<dbReference type="Proteomes" id="UP001205998">
    <property type="component" value="Unassembled WGS sequence"/>
</dbReference>
<feature type="domain" description="Reverse transcriptase/retrotransposon-derived protein RNase H-like" evidence="1">
    <location>
        <begin position="120"/>
        <end position="170"/>
    </location>
</feature>
<proteinExistence type="predicted"/>
<dbReference type="PANTHER" id="PTHR33064">
    <property type="entry name" value="POL PROTEIN"/>
    <property type="match status" value="1"/>
</dbReference>
<dbReference type="Pfam" id="PF17919">
    <property type="entry name" value="RT_RNaseH_2"/>
    <property type="match status" value="1"/>
</dbReference>
<feature type="non-terminal residue" evidence="2">
    <location>
        <position position="170"/>
    </location>
</feature>
<dbReference type="EMBL" id="MU557032">
    <property type="protein sequence ID" value="KAI5614965.1"/>
    <property type="molecule type" value="Genomic_DNA"/>
</dbReference>
<name>A0AAD5FFJ8_SILAS</name>
<evidence type="ECO:0000313" key="2">
    <source>
        <dbReference type="EMBL" id="KAI5614965.1"/>
    </source>
</evidence>
<comment type="caution">
    <text evidence="2">The sequence shown here is derived from an EMBL/GenBank/DDBJ whole genome shotgun (WGS) entry which is preliminary data.</text>
</comment>
<dbReference type="FunFam" id="3.30.70.270:FF:000020">
    <property type="entry name" value="Transposon Tf2-6 polyprotein-like Protein"/>
    <property type="match status" value="1"/>
</dbReference>